<evidence type="ECO:0000313" key="2">
    <source>
        <dbReference type="Proteomes" id="UP000255316"/>
    </source>
</evidence>
<reference evidence="1 2" key="1">
    <citation type="submission" date="2018-06" db="EMBL/GenBank/DDBJ databases">
        <authorList>
            <consortium name="Pathogen Informatics"/>
            <person name="Doyle S."/>
        </authorList>
    </citation>
    <scope>NUCLEOTIDE SEQUENCE [LARGE SCALE GENOMIC DNA]</scope>
    <source>
        <strain evidence="1 2">NCTC12438</strain>
    </source>
</reference>
<gene>
    <name evidence="1" type="primary">murJ</name>
    <name evidence="1" type="ORF">NCTC12438_03397</name>
</gene>
<protein>
    <submittedName>
        <fullName evidence="1">Integral membrane protein</fullName>
    </submittedName>
</protein>
<accession>A0A378IP99</accession>
<proteinExistence type="predicted"/>
<dbReference type="Proteomes" id="UP000255316">
    <property type="component" value="Unassembled WGS sequence"/>
</dbReference>
<dbReference type="AlphaFoldDB" id="A0A378IP99"/>
<sequence>MSSTLFKSVSLVSLMTLVSRILDFARDLIAAQIFGVHASVDAFYIAF</sequence>
<evidence type="ECO:0000313" key="1">
    <source>
        <dbReference type="EMBL" id="STX36760.1"/>
    </source>
</evidence>
<dbReference type="RefSeq" id="WP_157061444.1">
    <property type="nucleotide sequence ID" value="NZ_CAAAHQ010000012.1"/>
</dbReference>
<name>A0A378IP99_9GAMM</name>
<dbReference type="EMBL" id="UGNX01000001">
    <property type="protein sequence ID" value="STX36760.1"/>
    <property type="molecule type" value="Genomic_DNA"/>
</dbReference>
<organism evidence="1 2">
    <name type="scientific">Legionella cincinnatiensis</name>
    <dbReference type="NCBI Taxonomy" id="28085"/>
    <lineage>
        <taxon>Bacteria</taxon>
        <taxon>Pseudomonadati</taxon>
        <taxon>Pseudomonadota</taxon>
        <taxon>Gammaproteobacteria</taxon>
        <taxon>Legionellales</taxon>
        <taxon>Legionellaceae</taxon>
        <taxon>Legionella</taxon>
    </lineage>
</organism>